<dbReference type="InterPro" id="IPR050131">
    <property type="entry name" value="Peptidase_S8_subtilisin-like"/>
</dbReference>
<dbReference type="PRINTS" id="PR00723">
    <property type="entry name" value="SUBTILISIN"/>
</dbReference>
<dbReference type="InterPro" id="IPR041219">
    <property type="entry name" value="Phage_lysozyme2"/>
</dbReference>
<keyword evidence="11" id="KW-1185">Reference proteome</keyword>
<dbReference type="PROSITE" id="PS51892">
    <property type="entry name" value="SUBTILASE"/>
    <property type="match status" value="1"/>
</dbReference>
<dbReference type="EMBL" id="JAEKPD010000013">
    <property type="protein sequence ID" value="MBJ3763670.1"/>
    <property type="molecule type" value="Genomic_DNA"/>
</dbReference>
<evidence type="ECO:0000256" key="3">
    <source>
        <dbReference type="ARBA" id="ARBA00022801"/>
    </source>
</evidence>
<dbReference type="GO" id="GO:0006508">
    <property type="term" value="P:proteolysis"/>
    <property type="evidence" value="ECO:0007669"/>
    <property type="project" value="UniProtKB-KW"/>
</dbReference>
<gene>
    <name evidence="10" type="ORF">ILP92_13010</name>
</gene>
<evidence type="ECO:0000256" key="6">
    <source>
        <dbReference type="PROSITE-ProRule" id="PRU01240"/>
    </source>
</evidence>
<dbReference type="PANTHER" id="PTHR43806">
    <property type="entry name" value="PEPTIDASE S8"/>
    <property type="match status" value="1"/>
</dbReference>
<reference evidence="10" key="1">
    <citation type="submission" date="2020-12" db="EMBL/GenBank/DDBJ databases">
        <title>Bacterial taxonomy.</title>
        <authorList>
            <person name="Pan X."/>
        </authorList>
    </citation>
    <scope>NUCLEOTIDE SEQUENCE</scope>
    <source>
        <strain evidence="10">KCTC 52957</strain>
    </source>
</reference>
<dbReference type="Gene3D" id="1.10.530.10">
    <property type="match status" value="1"/>
</dbReference>
<sequence>MDPQLWEEIERGAADEDIRALVRLYPGMSPPATLRPVSRFGDILTCRLRRSDILAARSHASVRSLKAARGLEPASRPGTTPPTRSGQVRRPQVRETGAGVVLGVIDYGCDFAHRAFRKPDGASRIEALWHQGARARTGLSPDPFDQGRVWKTRHLDRALRQANPYRALGYMPSSRGADGRRHPSHGTHVLGIAAGGLDSDGPVGMAPDADIVFVHVDSGDTSGLLNFGDSVGVLEALDFILQSAGDRPAAVNISMGRHGGPHDGSTLIEQAMDHVLDTRRGVSIVQSAGNYYGGNIHCTGTLRPGQTTRFAWRVQPAATGTKELEVWLNGEDTTDFEITAPDGTRWDVPPGARVVLEKDGVVLGRAYHRLDDPGNGDTHIDVFLYEGSGSDGVWQAGLAPRRIVTGTWHAWLERHGRSRNQTRFTRGPRSDSTTGGTIAHGRRPIQVAAHRADPPYAFTRFSSAGPARDGRSVPLIAAPGEAIVSARSATSARATGREVTRMNGTSMAAPHVTGTVALMLQAAPTLSQAQIRHILRRTARPMAANIDEVGLRSAWGRLDAAAAVRAARRGAARPAREAGGPAEQLASRISASEWRVVESWVSVGQVPVDGGGALAPNQSALNAVALPDQPVAAARACAQALLNRRNRIQGTPTITHPIPRQTRVSDSVLDPLARQLVAAMPLGDGDWQTVGRFVEAQLTANRSTPAPTSPMIGPDDARNRLNIAHLIACERETAFSGGVAGPSAACGFPQSAPASAAAAITRRQLRRLGPIVDWVQVPLDQRRVHVMERLIDHYRFPVNAAAGIVGNLESESGILPERLESAARATPRLALALRGPRRRFSAQEVRDRSRRLGRGPRLPGVGLAQWTTARRRRLPFAHRYRGVTLGAYVLYFMDVQIDVLVSELGNTAGFRTLLRNLRDASRTVNQAADDFVYIYEIPGRLLEPDPARPGRRRRRARTDPQAQAVFAERRARAQRALAAYRAAHPAQGPDRIETPEPIA</sequence>
<dbReference type="Gene3D" id="3.40.50.200">
    <property type="entry name" value="Peptidase S8/S53 domain"/>
    <property type="match status" value="1"/>
</dbReference>
<dbReference type="PROSITE" id="PS00138">
    <property type="entry name" value="SUBTILASE_SER"/>
    <property type="match status" value="1"/>
</dbReference>
<dbReference type="GO" id="GO:0004252">
    <property type="term" value="F:serine-type endopeptidase activity"/>
    <property type="evidence" value="ECO:0007669"/>
    <property type="project" value="UniProtKB-UniRule"/>
</dbReference>
<evidence type="ECO:0000256" key="7">
    <source>
        <dbReference type="SAM" id="MobiDB-lite"/>
    </source>
</evidence>
<feature type="domain" description="Phage tail lysozyme" evidence="9">
    <location>
        <begin position="785"/>
        <end position="942"/>
    </location>
</feature>
<evidence type="ECO:0000313" key="11">
    <source>
        <dbReference type="Proteomes" id="UP000642488"/>
    </source>
</evidence>
<evidence type="ECO:0000256" key="5">
    <source>
        <dbReference type="PIRSR" id="PIRSR615500-1"/>
    </source>
</evidence>
<dbReference type="InterPro" id="IPR015500">
    <property type="entry name" value="Peptidase_S8_subtilisin-rel"/>
</dbReference>
<keyword evidence="4 6" id="KW-0720">Serine protease</keyword>
<proteinExistence type="inferred from homology"/>
<feature type="active site" description="Charge relay system" evidence="5 6">
    <location>
        <position position="185"/>
    </location>
</feature>
<dbReference type="PANTHER" id="PTHR43806:SF11">
    <property type="entry name" value="CEREVISIN-RELATED"/>
    <property type="match status" value="1"/>
</dbReference>
<evidence type="ECO:0000259" key="8">
    <source>
        <dbReference type="Pfam" id="PF00082"/>
    </source>
</evidence>
<evidence type="ECO:0000256" key="1">
    <source>
        <dbReference type="ARBA" id="ARBA00011073"/>
    </source>
</evidence>
<dbReference type="Gene3D" id="2.60.120.1290">
    <property type="match status" value="1"/>
</dbReference>
<keyword evidence="2 6" id="KW-0645">Protease</keyword>
<organism evidence="10 11">
    <name type="scientific">Palleronia pontilimi</name>
    <dbReference type="NCBI Taxonomy" id="1964209"/>
    <lineage>
        <taxon>Bacteria</taxon>
        <taxon>Pseudomonadati</taxon>
        <taxon>Pseudomonadota</taxon>
        <taxon>Alphaproteobacteria</taxon>
        <taxon>Rhodobacterales</taxon>
        <taxon>Roseobacteraceae</taxon>
        <taxon>Palleronia</taxon>
    </lineage>
</organism>
<evidence type="ECO:0000256" key="2">
    <source>
        <dbReference type="ARBA" id="ARBA00022670"/>
    </source>
</evidence>
<dbReference type="InterPro" id="IPR036852">
    <property type="entry name" value="Peptidase_S8/S53_dom_sf"/>
</dbReference>
<feature type="region of interest" description="Disordered" evidence="7">
    <location>
        <begin position="65"/>
        <end position="92"/>
    </location>
</feature>
<protein>
    <submittedName>
        <fullName evidence="10">S8 family serine peptidase</fullName>
    </submittedName>
</protein>
<evidence type="ECO:0000256" key="4">
    <source>
        <dbReference type="ARBA" id="ARBA00022825"/>
    </source>
</evidence>
<feature type="active site" description="Charge relay system" evidence="5 6">
    <location>
        <position position="106"/>
    </location>
</feature>
<evidence type="ECO:0000313" key="10">
    <source>
        <dbReference type="EMBL" id="MBJ3763670.1"/>
    </source>
</evidence>
<dbReference type="AlphaFoldDB" id="A0A934IJF6"/>
<evidence type="ECO:0000259" key="9">
    <source>
        <dbReference type="Pfam" id="PF18013"/>
    </source>
</evidence>
<dbReference type="Pfam" id="PF18013">
    <property type="entry name" value="Phage_lysozyme2"/>
    <property type="match status" value="1"/>
</dbReference>
<name>A0A934IJF6_9RHOB</name>
<dbReference type="Pfam" id="PF00082">
    <property type="entry name" value="Peptidase_S8"/>
    <property type="match status" value="1"/>
</dbReference>
<dbReference type="RefSeq" id="WP_198916845.1">
    <property type="nucleotide sequence ID" value="NZ_JAEKPD010000013.1"/>
</dbReference>
<keyword evidence="3 6" id="KW-0378">Hydrolase</keyword>
<comment type="similarity">
    <text evidence="1 6">Belongs to the peptidase S8 family.</text>
</comment>
<feature type="active site" description="Charge relay system" evidence="5 6">
    <location>
        <position position="506"/>
    </location>
</feature>
<dbReference type="SUPFAM" id="SSF52743">
    <property type="entry name" value="Subtilisin-like"/>
    <property type="match status" value="1"/>
</dbReference>
<feature type="compositionally biased region" description="Polar residues" evidence="7">
    <location>
        <begin position="420"/>
        <end position="436"/>
    </location>
</feature>
<dbReference type="InterPro" id="IPR023828">
    <property type="entry name" value="Peptidase_S8_Ser-AS"/>
</dbReference>
<feature type="domain" description="Peptidase S8/S53" evidence="8">
    <location>
        <begin position="97"/>
        <end position="540"/>
    </location>
</feature>
<comment type="caution">
    <text evidence="10">The sequence shown here is derived from an EMBL/GenBank/DDBJ whole genome shotgun (WGS) entry which is preliminary data.</text>
</comment>
<feature type="compositionally biased region" description="Polar residues" evidence="7">
    <location>
        <begin position="77"/>
        <end position="86"/>
    </location>
</feature>
<accession>A0A934IJF6</accession>
<feature type="region of interest" description="Disordered" evidence="7">
    <location>
        <begin position="420"/>
        <end position="439"/>
    </location>
</feature>
<dbReference type="Proteomes" id="UP000642488">
    <property type="component" value="Unassembled WGS sequence"/>
</dbReference>
<dbReference type="InterPro" id="IPR000209">
    <property type="entry name" value="Peptidase_S8/S53_dom"/>
</dbReference>